<dbReference type="InterPro" id="IPR052350">
    <property type="entry name" value="Metallo-dep_Lactonases"/>
</dbReference>
<dbReference type="PANTHER" id="PTHR43569:SF2">
    <property type="entry name" value="AMIDOHYDROLASE-RELATED DOMAIN-CONTAINING PROTEIN"/>
    <property type="match status" value="1"/>
</dbReference>
<sequence>MGMRIDAHQHYWSIARGDYGWITPELPLMNRDYLPEMLEAHLKRHGIDRTIVVQAAQTAAETEYLLELSERTESIAGVVGWLDLFDPGHRELYEKFRGHPKFVGFRVMIQEMEDASAVLEDGFVEGLTYYAQLGVPVDLLVLPHQLDVLMELADRVPGLRGVIDHLGKPPIASGRLDPWREQLTRLAAHPNLYCKLSGMVTEADHKQWRTGDFLPYVRHIVEAFGTKRILFGSDWPVCLLAADYDQVVEVLERSLPQGLTEEERADLYGNNAAGFYKLGAK</sequence>
<accession>F8F9K4</accession>
<dbReference type="Proteomes" id="UP000006620">
    <property type="component" value="Chromosome"/>
</dbReference>
<dbReference type="InterPro" id="IPR032466">
    <property type="entry name" value="Metal_Hydrolase"/>
</dbReference>
<evidence type="ECO:0000313" key="3">
    <source>
        <dbReference type="EMBL" id="AEI43693.1"/>
    </source>
</evidence>
<keyword evidence="3" id="KW-0378">Hydrolase</keyword>
<proteinExistence type="inferred from homology"/>
<feature type="domain" description="Amidohydrolase-related" evidence="2">
    <location>
        <begin position="5"/>
        <end position="278"/>
    </location>
</feature>
<evidence type="ECO:0000256" key="1">
    <source>
        <dbReference type="ARBA" id="ARBA00038310"/>
    </source>
</evidence>
<dbReference type="PATRIC" id="fig|1036673.3.peg.4782"/>
<dbReference type="HOGENOM" id="CLU_044590_3_0_9"/>
<name>F8F9K4_PAEMK</name>
<protein>
    <submittedName>
        <fullName evidence="3">Amidohydrolase 2</fullName>
    </submittedName>
</protein>
<dbReference type="KEGG" id="pms:KNP414_05169"/>
<evidence type="ECO:0000259" key="2">
    <source>
        <dbReference type="Pfam" id="PF04909"/>
    </source>
</evidence>
<dbReference type="RefSeq" id="WP_013918846.1">
    <property type="nucleotide sequence ID" value="NC_015690.1"/>
</dbReference>
<gene>
    <name evidence="3" type="ordered locus">KNP414_05169</name>
</gene>
<dbReference type="InterPro" id="IPR006680">
    <property type="entry name" value="Amidohydro-rel"/>
</dbReference>
<comment type="similarity">
    <text evidence="1">Belongs to the metallo-dependent hydrolases superfamily.</text>
</comment>
<dbReference type="Pfam" id="PF04909">
    <property type="entry name" value="Amidohydro_2"/>
    <property type="match status" value="1"/>
</dbReference>
<dbReference type="EMBL" id="CP002869">
    <property type="protein sequence ID" value="AEI43693.1"/>
    <property type="molecule type" value="Genomic_DNA"/>
</dbReference>
<organism evidence="3 4">
    <name type="scientific">Paenibacillus mucilaginosus (strain KNP414)</name>
    <dbReference type="NCBI Taxonomy" id="1036673"/>
    <lineage>
        <taxon>Bacteria</taxon>
        <taxon>Bacillati</taxon>
        <taxon>Bacillota</taxon>
        <taxon>Bacilli</taxon>
        <taxon>Bacillales</taxon>
        <taxon>Paenibacillaceae</taxon>
        <taxon>Paenibacillus</taxon>
    </lineage>
</organism>
<dbReference type="Gene3D" id="3.20.20.140">
    <property type="entry name" value="Metal-dependent hydrolases"/>
    <property type="match status" value="1"/>
</dbReference>
<reference evidence="3 4" key="2">
    <citation type="journal article" date="2013" name="Genome Announc.">
        <title>Genome Sequence of Growth-Improving Paenibacillus mucilaginosus Strain KNP414.</title>
        <authorList>
            <person name="Lu J.J."/>
            <person name="Wang J.F."/>
            <person name="Hu X.F."/>
        </authorList>
    </citation>
    <scope>NUCLEOTIDE SEQUENCE [LARGE SCALE GENOMIC DNA]</scope>
    <source>
        <strain evidence="3 4">KNP414</strain>
    </source>
</reference>
<evidence type="ECO:0000313" key="4">
    <source>
        <dbReference type="Proteomes" id="UP000006620"/>
    </source>
</evidence>
<dbReference type="AlphaFoldDB" id="F8F9K4"/>
<reference evidence="4" key="1">
    <citation type="submission" date="2011-06" db="EMBL/GenBank/DDBJ databases">
        <title>Complete genome sequence of Paenibacillus mucilaginosus KNP414.</title>
        <authorList>
            <person name="Wang J."/>
            <person name="Hu S."/>
            <person name="Hu X."/>
            <person name="Zhang B."/>
            <person name="Dong D."/>
            <person name="Zhang S."/>
            <person name="Zhao K."/>
            <person name="Wu D."/>
        </authorList>
    </citation>
    <scope>NUCLEOTIDE SEQUENCE [LARGE SCALE GENOMIC DNA]</scope>
    <source>
        <strain evidence="4">KNP414</strain>
    </source>
</reference>
<dbReference type="PANTHER" id="PTHR43569">
    <property type="entry name" value="AMIDOHYDROLASE"/>
    <property type="match status" value="1"/>
</dbReference>
<dbReference type="SUPFAM" id="SSF51556">
    <property type="entry name" value="Metallo-dependent hydrolases"/>
    <property type="match status" value="1"/>
</dbReference>
<dbReference type="GO" id="GO:0016787">
    <property type="term" value="F:hydrolase activity"/>
    <property type="evidence" value="ECO:0007669"/>
    <property type="project" value="UniProtKB-KW"/>
</dbReference>